<evidence type="ECO:0000256" key="6">
    <source>
        <dbReference type="ARBA" id="ARBA00023242"/>
    </source>
</evidence>
<keyword evidence="8" id="KW-0732">Signal</keyword>
<feature type="compositionally biased region" description="Basic and acidic residues" evidence="7">
    <location>
        <begin position="393"/>
        <end position="405"/>
    </location>
</feature>
<dbReference type="PANTHER" id="PTHR46469:SF1">
    <property type="entry name" value="TRANSCRIPTION INITIATION FACTOR TFIID SUBUNIT 8"/>
    <property type="match status" value="1"/>
</dbReference>
<dbReference type="CDD" id="cd08049">
    <property type="entry name" value="TAF8"/>
    <property type="match status" value="1"/>
</dbReference>
<feature type="region of interest" description="Disordered" evidence="7">
    <location>
        <begin position="540"/>
        <end position="570"/>
    </location>
</feature>
<dbReference type="InterPro" id="IPR019473">
    <property type="entry name" value="TFIID_su8_C"/>
</dbReference>
<evidence type="ECO:0000256" key="5">
    <source>
        <dbReference type="ARBA" id="ARBA00023163"/>
    </source>
</evidence>
<organism evidence="10 11">
    <name type="scientific">Ogataea philodendri</name>
    <dbReference type="NCBI Taxonomy" id="1378263"/>
    <lineage>
        <taxon>Eukaryota</taxon>
        <taxon>Fungi</taxon>
        <taxon>Dikarya</taxon>
        <taxon>Ascomycota</taxon>
        <taxon>Saccharomycotina</taxon>
        <taxon>Pichiomycetes</taxon>
        <taxon>Pichiales</taxon>
        <taxon>Pichiaceae</taxon>
        <taxon>Ogataea</taxon>
    </lineage>
</organism>
<keyword evidence="6" id="KW-0539">Nucleus</keyword>
<comment type="subcellular location">
    <subcellularLocation>
        <location evidence="1">Nucleus</location>
    </subcellularLocation>
</comment>
<evidence type="ECO:0000256" key="3">
    <source>
        <dbReference type="ARBA" id="ARBA00017307"/>
    </source>
</evidence>
<dbReference type="InterPro" id="IPR037818">
    <property type="entry name" value="TAF8"/>
</dbReference>
<dbReference type="PANTHER" id="PTHR46469">
    <property type="entry name" value="TRANSCRIPTION INITIATION FACTOR TFIID SUBUNIT 8"/>
    <property type="match status" value="1"/>
</dbReference>
<feature type="signal peptide" evidence="8">
    <location>
        <begin position="1"/>
        <end position="24"/>
    </location>
</feature>
<feature type="domain" description="Transcription factor TFIID subunit 8 C-terminal" evidence="9">
    <location>
        <begin position="318"/>
        <end position="365"/>
    </location>
</feature>
<gene>
    <name evidence="10" type="ORF">OGAPHI_000326</name>
</gene>
<proteinExistence type="inferred from homology"/>
<dbReference type="GO" id="GO:0005669">
    <property type="term" value="C:transcription factor TFIID complex"/>
    <property type="evidence" value="ECO:0007669"/>
    <property type="project" value="InterPro"/>
</dbReference>
<evidence type="ECO:0000256" key="1">
    <source>
        <dbReference type="ARBA" id="ARBA00004123"/>
    </source>
</evidence>
<accession>A0A9P8PG23</accession>
<reference evidence="10" key="2">
    <citation type="submission" date="2021-01" db="EMBL/GenBank/DDBJ databases">
        <authorList>
            <person name="Schikora-Tamarit M.A."/>
        </authorList>
    </citation>
    <scope>NUCLEOTIDE SEQUENCE</scope>
    <source>
        <strain evidence="10">CBS6075</strain>
    </source>
</reference>
<keyword evidence="5" id="KW-0804">Transcription</keyword>
<dbReference type="OrthoDB" id="2193813at2759"/>
<dbReference type="Proteomes" id="UP000769157">
    <property type="component" value="Unassembled WGS sequence"/>
</dbReference>
<evidence type="ECO:0000259" key="9">
    <source>
        <dbReference type="Pfam" id="PF10406"/>
    </source>
</evidence>
<dbReference type="GeneID" id="70232294"/>
<protein>
    <recommendedName>
        <fullName evidence="3">Transcription initiation factor TFIID subunit 8</fullName>
    </recommendedName>
</protein>
<dbReference type="GO" id="GO:0006367">
    <property type="term" value="P:transcription initiation at RNA polymerase II promoter"/>
    <property type="evidence" value="ECO:0007669"/>
    <property type="project" value="TreeGrafter"/>
</dbReference>
<dbReference type="EMBL" id="JAEUBE010000055">
    <property type="protein sequence ID" value="KAH3671623.1"/>
    <property type="molecule type" value="Genomic_DNA"/>
</dbReference>
<feature type="chain" id="PRO_5040342896" description="Transcription initiation factor TFIID subunit 8" evidence="8">
    <location>
        <begin position="25"/>
        <end position="595"/>
    </location>
</feature>
<evidence type="ECO:0000256" key="2">
    <source>
        <dbReference type="ARBA" id="ARBA00008767"/>
    </source>
</evidence>
<keyword evidence="11" id="KW-1185">Reference proteome</keyword>
<feature type="compositionally biased region" description="Acidic residues" evidence="7">
    <location>
        <begin position="382"/>
        <end position="391"/>
    </location>
</feature>
<comment type="similarity">
    <text evidence="2">Belongs to the TAF8 family.</text>
</comment>
<keyword evidence="4" id="KW-0805">Transcription regulation</keyword>
<dbReference type="RefSeq" id="XP_046064799.1">
    <property type="nucleotide sequence ID" value="XM_046204239.1"/>
</dbReference>
<evidence type="ECO:0000256" key="4">
    <source>
        <dbReference type="ARBA" id="ARBA00023015"/>
    </source>
</evidence>
<evidence type="ECO:0000256" key="7">
    <source>
        <dbReference type="SAM" id="MobiDB-lite"/>
    </source>
</evidence>
<reference evidence="10" key="1">
    <citation type="journal article" date="2021" name="Open Biol.">
        <title>Shared evolutionary footprints suggest mitochondrial oxidative damage underlies multiple complex I losses in fungi.</title>
        <authorList>
            <person name="Schikora-Tamarit M.A."/>
            <person name="Marcet-Houben M."/>
            <person name="Nosek J."/>
            <person name="Gabaldon T."/>
        </authorList>
    </citation>
    <scope>NUCLEOTIDE SEQUENCE</scope>
    <source>
        <strain evidence="10">CBS6075</strain>
    </source>
</reference>
<evidence type="ECO:0000313" key="10">
    <source>
        <dbReference type="EMBL" id="KAH3671623.1"/>
    </source>
</evidence>
<evidence type="ECO:0000256" key="8">
    <source>
        <dbReference type="SAM" id="SignalP"/>
    </source>
</evidence>
<dbReference type="AlphaFoldDB" id="A0A9P8PG23"/>
<dbReference type="Pfam" id="PF10406">
    <property type="entry name" value="TAF8_C"/>
    <property type="match status" value="1"/>
</dbReference>
<evidence type="ECO:0000313" key="11">
    <source>
        <dbReference type="Proteomes" id="UP000769157"/>
    </source>
</evidence>
<comment type="caution">
    <text evidence="10">The sequence shown here is derived from an EMBL/GenBank/DDBJ whole genome shotgun (WGS) entry which is preliminary data.</text>
</comment>
<feature type="region of interest" description="Disordered" evidence="7">
    <location>
        <begin position="374"/>
        <end position="405"/>
    </location>
</feature>
<sequence length="595" mass="67359">MSSATLSVLLSNIWLLTTTRDMVAILVNLARICLFDLADLFLSCKGFSNVYVSLNSSWIRSEFGDLDSSVSNRDRISRPTSLSGANELADRSTKRLTDMGKRFKKLNYYLFMAEEIQTASSESRQASRSQSPQTSEPDDKLLVSALLAEIQKPSVTRMDLAKDIPIERVKIELDPMDTLLESCIGLFLSYLGIEHVTRSALNQLTLLAVTHIDQIYSQLHKVTEIQRRRQPSKGDLKVLESLGVIDFNDVYDALQVAKNIDKTKVQKIEKKAAKLCEILDRPAEDDILTEQDPAFVFFNDTSAVISQVVPPTVGEKSYIPSWMPPLPPDHTYRATPKYTAIIDNPIKMREQLVQEARLGEKALHHILDLKENVVPVEKGDSEPEVETDVSSESEQKEPVYDDVPDSREGKFNIAEFAKKRLATLEKRRSEKEKLYKKRVESQEAVLGRTLGFYTQSSSYPSGFHQVLGNLYDETYEQVISGLRSQQKRRAKQIEEDKKRVETNHEEIKIPEFTGEVHEDDFDMDDFEFDEVLEETEKALPVAVSETTSQPEPEQLPLPKTTQDPADDSLDEFEAVFDEVTAADAGDDDIDMDLFE</sequence>
<name>A0A9P8PG23_9ASCO</name>